<dbReference type="InterPro" id="IPR002734">
    <property type="entry name" value="RibDG_C"/>
</dbReference>
<reference evidence="2 3" key="1">
    <citation type="submission" date="2023-02" db="EMBL/GenBank/DDBJ databases">
        <title>Genome sequence of Lacticaseibacillus sp. KACC 23028.</title>
        <authorList>
            <person name="Kim S."/>
            <person name="Heo J."/>
            <person name="Kwon S.-W."/>
        </authorList>
    </citation>
    <scope>NUCLEOTIDE SEQUENCE [LARGE SCALE GENOMIC DNA]</scope>
    <source>
        <strain evidence="2 3">KACC 23028</strain>
    </source>
</reference>
<dbReference type="Gene3D" id="3.40.430.10">
    <property type="entry name" value="Dihydrofolate Reductase, subunit A"/>
    <property type="match status" value="1"/>
</dbReference>
<feature type="domain" description="Bacterial bifunctional deaminase-reductase C-terminal" evidence="1">
    <location>
        <begin position="70"/>
        <end position="138"/>
    </location>
</feature>
<dbReference type="RefSeq" id="WP_274261654.1">
    <property type="nucleotide sequence ID" value="NZ_CP117884.1"/>
</dbReference>
<protein>
    <submittedName>
        <fullName evidence="2">Dihydrofolate reductase family protein</fullName>
    </submittedName>
</protein>
<dbReference type="PANTHER" id="PTHR38011:SF11">
    <property type="entry name" value="2,5-DIAMINO-6-RIBOSYLAMINO-4(3H)-PYRIMIDINONE 5'-PHOSPHATE REDUCTASE"/>
    <property type="match status" value="1"/>
</dbReference>
<name>A0ABY7WWF0_9LACO</name>
<dbReference type="EMBL" id="CP117884">
    <property type="protein sequence ID" value="WDF83465.1"/>
    <property type="molecule type" value="Genomic_DNA"/>
</dbReference>
<evidence type="ECO:0000313" key="2">
    <source>
        <dbReference type="EMBL" id="WDF83465.1"/>
    </source>
</evidence>
<dbReference type="InterPro" id="IPR024072">
    <property type="entry name" value="DHFR-like_dom_sf"/>
</dbReference>
<keyword evidence="3" id="KW-1185">Reference proteome</keyword>
<accession>A0ABY7WWF0</accession>
<dbReference type="Proteomes" id="UP001220377">
    <property type="component" value="Chromosome"/>
</dbReference>
<organism evidence="2 3">
    <name type="scientific">Lacticaseibacillus pabuli</name>
    <dbReference type="NCBI Taxonomy" id="3025672"/>
    <lineage>
        <taxon>Bacteria</taxon>
        <taxon>Bacillati</taxon>
        <taxon>Bacillota</taxon>
        <taxon>Bacilli</taxon>
        <taxon>Lactobacillales</taxon>
        <taxon>Lactobacillaceae</taxon>
        <taxon>Lacticaseibacillus</taxon>
    </lineage>
</organism>
<dbReference type="Pfam" id="PF01872">
    <property type="entry name" value="RibD_C"/>
    <property type="match status" value="1"/>
</dbReference>
<proteinExistence type="predicted"/>
<dbReference type="SUPFAM" id="SSF53597">
    <property type="entry name" value="Dihydrofolate reductase-like"/>
    <property type="match status" value="1"/>
</dbReference>
<evidence type="ECO:0000313" key="3">
    <source>
        <dbReference type="Proteomes" id="UP001220377"/>
    </source>
</evidence>
<gene>
    <name evidence="2" type="ORF">PQ472_04305</name>
</gene>
<dbReference type="PANTHER" id="PTHR38011">
    <property type="entry name" value="DIHYDROFOLATE REDUCTASE FAMILY PROTEIN (AFU_ORTHOLOGUE AFUA_8G06820)"/>
    <property type="match status" value="1"/>
</dbReference>
<sequence>MTGWVGTAPADDGYAGFAKTIDSVVMGYSTYHQVVTALSPETWPYAGMQSFVLTHHKPAPVQNVQFRHEAVTELIRSLRQKAGKAIWILGGASIVTPLVEANMIDEYHLTIMPILLGKGIRLFQDQATRIPLRLVSSSSHQGIIDCVYHRR</sequence>
<dbReference type="InterPro" id="IPR050765">
    <property type="entry name" value="Riboflavin_Biosynth_HTPR"/>
</dbReference>
<evidence type="ECO:0000259" key="1">
    <source>
        <dbReference type="Pfam" id="PF01872"/>
    </source>
</evidence>